<dbReference type="RefSeq" id="WP_378483207.1">
    <property type="nucleotide sequence ID" value="NZ_JBHUFB010000001.1"/>
</dbReference>
<comment type="caution">
    <text evidence="1">The sequence shown here is derived from an EMBL/GenBank/DDBJ whole genome shotgun (WGS) entry which is preliminary data.</text>
</comment>
<proteinExistence type="predicted"/>
<organism evidence="1 2">
    <name type="scientific">Rhodococcus gannanensis</name>
    <dbReference type="NCBI Taxonomy" id="1960308"/>
    <lineage>
        <taxon>Bacteria</taxon>
        <taxon>Bacillati</taxon>
        <taxon>Actinomycetota</taxon>
        <taxon>Actinomycetes</taxon>
        <taxon>Mycobacteriales</taxon>
        <taxon>Nocardiaceae</taxon>
        <taxon>Rhodococcus</taxon>
    </lineage>
</organism>
<dbReference type="Proteomes" id="UP001597286">
    <property type="component" value="Unassembled WGS sequence"/>
</dbReference>
<dbReference type="EMBL" id="JBHUFB010000001">
    <property type="protein sequence ID" value="MFD1810647.1"/>
    <property type="molecule type" value="Genomic_DNA"/>
</dbReference>
<sequence>MAFGFITDPPAEDDGNGSSTADIITILTLLQSLTIGITSGQG</sequence>
<accession>A0ABW4NWW8</accession>
<reference evidence="2" key="1">
    <citation type="journal article" date="2019" name="Int. J. Syst. Evol. Microbiol.">
        <title>The Global Catalogue of Microorganisms (GCM) 10K type strain sequencing project: providing services to taxonomists for standard genome sequencing and annotation.</title>
        <authorList>
            <consortium name="The Broad Institute Genomics Platform"/>
            <consortium name="The Broad Institute Genome Sequencing Center for Infectious Disease"/>
            <person name="Wu L."/>
            <person name="Ma J."/>
        </authorList>
    </citation>
    <scope>NUCLEOTIDE SEQUENCE [LARGE SCALE GENOMIC DNA]</scope>
    <source>
        <strain evidence="2">DT72</strain>
    </source>
</reference>
<gene>
    <name evidence="1" type="ORF">ACFSJG_00335</name>
</gene>
<evidence type="ECO:0000313" key="1">
    <source>
        <dbReference type="EMBL" id="MFD1810647.1"/>
    </source>
</evidence>
<keyword evidence="2" id="KW-1185">Reference proteome</keyword>
<evidence type="ECO:0000313" key="2">
    <source>
        <dbReference type="Proteomes" id="UP001597286"/>
    </source>
</evidence>
<name>A0ABW4NWW8_9NOCA</name>
<protein>
    <submittedName>
        <fullName evidence="1">Uncharacterized protein</fullName>
    </submittedName>
</protein>